<keyword evidence="2" id="KW-0539">Nucleus</keyword>
<dbReference type="GO" id="GO:0008270">
    <property type="term" value="F:zinc ion binding"/>
    <property type="evidence" value="ECO:0007669"/>
    <property type="project" value="InterPro"/>
</dbReference>
<dbReference type="GO" id="GO:0006351">
    <property type="term" value="P:DNA-templated transcription"/>
    <property type="evidence" value="ECO:0007669"/>
    <property type="project" value="InterPro"/>
</dbReference>
<name>A0A559KUY2_FUSOC</name>
<accession>A0A559KUY2</accession>
<dbReference type="CDD" id="cd00067">
    <property type="entry name" value="GAL4"/>
    <property type="match status" value="1"/>
</dbReference>
<dbReference type="SMART" id="SM00066">
    <property type="entry name" value="GAL4"/>
    <property type="match status" value="1"/>
</dbReference>
<dbReference type="PROSITE" id="PS50048">
    <property type="entry name" value="ZN2_CY6_FUNGAL_2"/>
    <property type="match status" value="1"/>
</dbReference>
<dbReference type="PANTHER" id="PTHR47425:SF2">
    <property type="entry name" value="FARB-RELATED"/>
    <property type="match status" value="1"/>
</dbReference>
<evidence type="ECO:0000259" key="3">
    <source>
        <dbReference type="PROSITE" id="PS50048"/>
    </source>
</evidence>
<dbReference type="InterPro" id="IPR052761">
    <property type="entry name" value="Fungal_Detox/Toxin_TFs"/>
</dbReference>
<dbReference type="AlphaFoldDB" id="A0A559KUY2"/>
<dbReference type="PANTHER" id="PTHR47425">
    <property type="entry name" value="FARB-RELATED"/>
    <property type="match status" value="1"/>
</dbReference>
<dbReference type="InterPro" id="IPR036864">
    <property type="entry name" value="Zn2-C6_fun-type_DNA-bd_sf"/>
</dbReference>
<dbReference type="CDD" id="cd12148">
    <property type="entry name" value="fungal_TF_MHR"/>
    <property type="match status" value="1"/>
</dbReference>
<sequence>MSSCELSAIPAKAAIKGIATEDKTETNIHSSKSIISSKHGKRHLAPAKVKKRAAWACKYCRARKVRCDVVYGSPCRNCRWDKMECSIQETRWQTNHVFVANKVTGAEVQNRPVASVINLNGVAEVPKSTDASIGSFTGLAANKVSNEAAATKEAIKHGVPSLDDRVPPGFKPLPTKVAAEDVRYLRSKGALSVPSVPLQSALLQAYVEYVNPYMPLELFPFLNAINAGDGRAEKVSLLMYQAVMFAATAFVDIEVLLEAGYASRKAARKSFFQKTRASRPSLNPELQGLTKRLCSCSLLLMTYWYETSEDKKGAWHWIGVAISLAYTLCLHRDPSTTSMSSARQKLYKRIWWSCFMRDRLIALGMRQPSRIDDKDFDVPMLEESDFEIEVFPQDNNILPRQCAVVRDITMQHELADLFIAKVQLCICIGHVLNSMYSDDMRNKVIPENTNNSTSMLLPKKKLDNMECFLSIKLELLAWADALPPCCRYTPLIRLDMKNSNATIAVQRTLLHMLYYTIDLTLHRPQLLPPSPTQVMTSPSVVQGVSRLHVRNATIYITRMASELHHLGLDRFLPVTGVTVILPAMMIQLLEMRNAAPQARVLAARGFQQCMCVMEQLREIYVAADDIVGFLDVALRKLGVDVNELAATGVTNQDLKFTETDSGGQTLLAELNLDLAKGSPTPSAIAKSTETSFADLTSSIEQEVIDWNTVDGTEIDLGQWLQFPPEEARQQ</sequence>
<evidence type="ECO:0000313" key="5">
    <source>
        <dbReference type="Proteomes" id="UP000320707"/>
    </source>
</evidence>
<dbReference type="SUPFAM" id="SSF57701">
    <property type="entry name" value="Zn2/Cys6 DNA-binding domain"/>
    <property type="match status" value="1"/>
</dbReference>
<organism evidence="4 5">
    <name type="scientific">Fusarium oxysporum f. sp. cubense</name>
    <dbReference type="NCBI Taxonomy" id="61366"/>
    <lineage>
        <taxon>Eukaryota</taxon>
        <taxon>Fungi</taxon>
        <taxon>Dikarya</taxon>
        <taxon>Ascomycota</taxon>
        <taxon>Pezizomycotina</taxon>
        <taxon>Sordariomycetes</taxon>
        <taxon>Hypocreomycetidae</taxon>
        <taxon>Hypocreales</taxon>
        <taxon>Nectriaceae</taxon>
        <taxon>Fusarium</taxon>
        <taxon>Fusarium oxysporum species complex</taxon>
    </lineage>
</organism>
<dbReference type="InterPro" id="IPR007219">
    <property type="entry name" value="XnlR_reg_dom"/>
</dbReference>
<dbReference type="Pfam" id="PF00172">
    <property type="entry name" value="Zn_clus"/>
    <property type="match status" value="1"/>
</dbReference>
<dbReference type="GO" id="GO:0000981">
    <property type="term" value="F:DNA-binding transcription factor activity, RNA polymerase II-specific"/>
    <property type="evidence" value="ECO:0007669"/>
    <property type="project" value="InterPro"/>
</dbReference>
<reference evidence="4 5" key="1">
    <citation type="journal article" date="2019" name="Microbiol. Resour. Announc.">
        <title>High-quality draft genome sequence of Fusarium oxysporum f. sp. cubense strain 160527, a causal agent of Panama disease.</title>
        <authorList>
            <person name="Asai S."/>
            <person name="Ayukawa Y."/>
            <person name="Gan P."/>
            <person name="Masuda S."/>
            <person name="Komatsu K."/>
            <person name="Shirasu K."/>
            <person name="Arie T."/>
        </authorList>
    </citation>
    <scope>NUCLEOTIDE SEQUENCE [LARGE SCALE GENOMIC DNA]</scope>
    <source>
        <strain evidence="4 5">160527</strain>
    </source>
</reference>
<dbReference type="Proteomes" id="UP000320707">
    <property type="component" value="Unassembled WGS sequence"/>
</dbReference>
<gene>
    <name evidence="4" type="ORF">Focb16_v015356</name>
</gene>
<evidence type="ECO:0000256" key="1">
    <source>
        <dbReference type="ARBA" id="ARBA00022723"/>
    </source>
</evidence>
<evidence type="ECO:0000313" key="4">
    <source>
        <dbReference type="EMBL" id="TVY63817.1"/>
    </source>
</evidence>
<protein>
    <submittedName>
        <fullName evidence="4">Cutinase transcription factor 1 beta</fullName>
    </submittedName>
</protein>
<evidence type="ECO:0000256" key="2">
    <source>
        <dbReference type="ARBA" id="ARBA00023242"/>
    </source>
</evidence>
<keyword evidence="1" id="KW-0479">Metal-binding</keyword>
<dbReference type="InterPro" id="IPR001138">
    <property type="entry name" value="Zn2Cys6_DnaBD"/>
</dbReference>
<proteinExistence type="predicted"/>
<dbReference type="EMBL" id="SRMI01000009">
    <property type="protein sequence ID" value="TVY63817.1"/>
    <property type="molecule type" value="Genomic_DNA"/>
</dbReference>
<dbReference type="PROSITE" id="PS00463">
    <property type="entry name" value="ZN2_CY6_FUNGAL_1"/>
    <property type="match status" value="1"/>
</dbReference>
<dbReference type="GO" id="GO:0003677">
    <property type="term" value="F:DNA binding"/>
    <property type="evidence" value="ECO:0007669"/>
    <property type="project" value="InterPro"/>
</dbReference>
<comment type="caution">
    <text evidence="4">The sequence shown here is derived from an EMBL/GenBank/DDBJ whole genome shotgun (WGS) entry which is preliminary data.</text>
</comment>
<dbReference type="SMART" id="SM00906">
    <property type="entry name" value="Fungal_trans"/>
    <property type="match status" value="1"/>
</dbReference>
<dbReference type="Gene3D" id="4.10.240.10">
    <property type="entry name" value="Zn(2)-C6 fungal-type DNA-binding domain"/>
    <property type="match status" value="1"/>
</dbReference>
<feature type="domain" description="Zn(2)-C6 fungal-type" evidence="3">
    <location>
        <begin position="56"/>
        <end position="87"/>
    </location>
</feature>
<dbReference type="Pfam" id="PF04082">
    <property type="entry name" value="Fungal_trans"/>
    <property type="match status" value="1"/>
</dbReference>